<evidence type="ECO:0000313" key="1">
    <source>
        <dbReference type="EMBL" id="MPN65028.1"/>
    </source>
</evidence>
<accession>A0A645JMZ2</accession>
<dbReference type="AlphaFoldDB" id="A0A645JMZ2"/>
<gene>
    <name evidence="1" type="ORF">SDC9_212807</name>
</gene>
<comment type="caution">
    <text evidence="1">The sequence shown here is derived from an EMBL/GenBank/DDBJ whole genome shotgun (WGS) entry which is preliminary data.</text>
</comment>
<proteinExistence type="predicted"/>
<reference evidence="1" key="1">
    <citation type="submission" date="2019-08" db="EMBL/GenBank/DDBJ databases">
        <authorList>
            <person name="Kucharzyk K."/>
            <person name="Murdoch R.W."/>
            <person name="Higgins S."/>
            <person name="Loffler F."/>
        </authorList>
    </citation>
    <scope>NUCLEOTIDE SEQUENCE</scope>
</reference>
<protein>
    <submittedName>
        <fullName evidence="1">Uncharacterized protein</fullName>
    </submittedName>
</protein>
<sequence>MFGQIHVDDHLAHVGNGDDDLFAAAVHADFDLGIAPEAVRVAVGHDSADGCDQLHHGNPGGMAFQLAFVVADG</sequence>
<dbReference type="EMBL" id="VSSQ01146775">
    <property type="protein sequence ID" value="MPN65028.1"/>
    <property type="molecule type" value="Genomic_DNA"/>
</dbReference>
<organism evidence="1">
    <name type="scientific">bioreactor metagenome</name>
    <dbReference type="NCBI Taxonomy" id="1076179"/>
    <lineage>
        <taxon>unclassified sequences</taxon>
        <taxon>metagenomes</taxon>
        <taxon>ecological metagenomes</taxon>
    </lineage>
</organism>
<name>A0A645JMZ2_9ZZZZ</name>